<organism evidence="1 2">
    <name type="scientific">Gymnopilus dilepis</name>
    <dbReference type="NCBI Taxonomy" id="231916"/>
    <lineage>
        <taxon>Eukaryota</taxon>
        <taxon>Fungi</taxon>
        <taxon>Dikarya</taxon>
        <taxon>Basidiomycota</taxon>
        <taxon>Agaricomycotina</taxon>
        <taxon>Agaricomycetes</taxon>
        <taxon>Agaricomycetidae</taxon>
        <taxon>Agaricales</taxon>
        <taxon>Agaricineae</taxon>
        <taxon>Hymenogastraceae</taxon>
        <taxon>Gymnopilus</taxon>
    </lineage>
</organism>
<gene>
    <name evidence="1" type="ORF">CVT26_012513</name>
</gene>
<proteinExistence type="predicted"/>
<protein>
    <submittedName>
        <fullName evidence="1">Uncharacterized protein</fullName>
    </submittedName>
</protein>
<comment type="caution">
    <text evidence="1">The sequence shown here is derived from an EMBL/GenBank/DDBJ whole genome shotgun (WGS) entry which is preliminary data.</text>
</comment>
<name>A0A409YW42_9AGAR</name>
<evidence type="ECO:0000313" key="1">
    <source>
        <dbReference type="EMBL" id="PPR07255.1"/>
    </source>
</evidence>
<evidence type="ECO:0000313" key="2">
    <source>
        <dbReference type="Proteomes" id="UP000284706"/>
    </source>
</evidence>
<reference evidence="1 2" key="1">
    <citation type="journal article" date="2018" name="Evol. Lett.">
        <title>Horizontal gene cluster transfer increased hallucinogenic mushroom diversity.</title>
        <authorList>
            <person name="Reynolds H.T."/>
            <person name="Vijayakumar V."/>
            <person name="Gluck-Thaler E."/>
            <person name="Korotkin H.B."/>
            <person name="Matheny P.B."/>
            <person name="Slot J.C."/>
        </authorList>
    </citation>
    <scope>NUCLEOTIDE SEQUENCE [LARGE SCALE GENOMIC DNA]</scope>
    <source>
        <strain evidence="1 2">SRW20</strain>
    </source>
</reference>
<accession>A0A409YW42</accession>
<dbReference type="Proteomes" id="UP000284706">
    <property type="component" value="Unassembled WGS sequence"/>
</dbReference>
<sequence length="15" mass="1625">MWALGWHRRAGGGLG</sequence>
<keyword evidence="2" id="KW-1185">Reference proteome</keyword>
<dbReference type="InParanoid" id="A0A409YW42"/>
<dbReference type="EMBL" id="NHYE01000149">
    <property type="protein sequence ID" value="PPR07255.1"/>
    <property type="molecule type" value="Genomic_DNA"/>
</dbReference>